<keyword evidence="3" id="KW-1185">Reference proteome</keyword>
<dbReference type="EMBL" id="KV425882">
    <property type="protein sequence ID" value="KZW03747.1"/>
    <property type="molecule type" value="Genomic_DNA"/>
</dbReference>
<dbReference type="Proteomes" id="UP000077266">
    <property type="component" value="Unassembled WGS sequence"/>
</dbReference>
<reference evidence="2 3" key="1">
    <citation type="journal article" date="2016" name="Mol. Biol. Evol.">
        <title>Comparative Genomics of Early-Diverging Mushroom-Forming Fungi Provides Insights into the Origins of Lignocellulose Decay Capabilities.</title>
        <authorList>
            <person name="Nagy L.G."/>
            <person name="Riley R."/>
            <person name="Tritt A."/>
            <person name="Adam C."/>
            <person name="Daum C."/>
            <person name="Floudas D."/>
            <person name="Sun H."/>
            <person name="Yadav J.S."/>
            <person name="Pangilinan J."/>
            <person name="Larsson K.H."/>
            <person name="Matsuura K."/>
            <person name="Barry K."/>
            <person name="Labutti K."/>
            <person name="Kuo R."/>
            <person name="Ohm R.A."/>
            <person name="Bhattacharya S.S."/>
            <person name="Shirouzu T."/>
            <person name="Yoshinaga Y."/>
            <person name="Martin F.M."/>
            <person name="Grigoriev I.V."/>
            <person name="Hibbett D.S."/>
        </authorList>
    </citation>
    <scope>NUCLEOTIDE SEQUENCE [LARGE SCALE GENOMIC DNA]</scope>
    <source>
        <strain evidence="2 3">HHB12029</strain>
    </source>
</reference>
<evidence type="ECO:0000313" key="2">
    <source>
        <dbReference type="EMBL" id="KZW03747.1"/>
    </source>
</evidence>
<feature type="chain" id="PRO_5007865084" evidence="1">
    <location>
        <begin position="26"/>
        <end position="235"/>
    </location>
</feature>
<feature type="signal peptide" evidence="1">
    <location>
        <begin position="1"/>
        <end position="25"/>
    </location>
</feature>
<proteinExistence type="predicted"/>
<dbReference type="AlphaFoldDB" id="A0A165QKG5"/>
<dbReference type="InParanoid" id="A0A165QKG5"/>
<evidence type="ECO:0000313" key="3">
    <source>
        <dbReference type="Proteomes" id="UP000077266"/>
    </source>
</evidence>
<name>A0A165QKG5_EXIGL</name>
<accession>A0A165QKG5</accession>
<gene>
    <name evidence="2" type="ORF">EXIGLDRAFT_715808</name>
</gene>
<sequence>MGLLSVMRFFALPLLVHLVALLVAGANVPTIVNLRIEGANHTIYEAPIITRGHNVTTQSAGNIHCDGTNHNENPTPGPTCTSALADAARLAGFTFDGTPFGEFDDIFIDRIGDTANTDTEFWGILLNFFFTPVGGCQQEVKAFDHVLWAFNAFSVAHFLKLDGPQLLHRGEHATFTVVDGLNNTNVPVAGASLGVGGLTDAAGRVTLAFETRGLHSLKATRADSLRSNRLDVLVV</sequence>
<keyword evidence="1" id="KW-0732">Signal</keyword>
<dbReference type="OrthoDB" id="10007757at2759"/>
<evidence type="ECO:0000256" key="1">
    <source>
        <dbReference type="SAM" id="SignalP"/>
    </source>
</evidence>
<organism evidence="2 3">
    <name type="scientific">Exidia glandulosa HHB12029</name>
    <dbReference type="NCBI Taxonomy" id="1314781"/>
    <lineage>
        <taxon>Eukaryota</taxon>
        <taxon>Fungi</taxon>
        <taxon>Dikarya</taxon>
        <taxon>Basidiomycota</taxon>
        <taxon>Agaricomycotina</taxon>
        <taxon>Agaricomycetes</taxon>
        <taxon>Auriculariales</taxon>
        <taxon>Exidiaceae</taxon>
        <taxon>Exidia</taxon>
    </lineage>
</organism>
<protein>
    <submittedName>
        <fullName evidence="2">Uncharacterized protein</fullName>
    </submittedName>
</protein>